<keyword evidence="1" id="KW-0732">Signal</keyword>
<feature type="chain" id="PRO_5016379708" description="NigD-like protein" evidence="1">
    <location>
        <begin position="18"/>
        <end position="193"/>
    </location>
</feature>
<dbReference type="AlphaFoldDB" id="A0A327QCA0"/>
<sequence length="193" mass="22151">MQKITLLLLFVPLLFLACSKEFDPSHPKDGKSVVLYLDHYKEGTNFRVFDNKNRSNQYYTYVSDFPGRELGYFYVINAKVVKTPSGIMDAPSYYFKYTSTIHKYKFEDAQPFNVSILNTGSYPSMSLLSKRNDSLFYDLQYLSPINAAVYKSIDSVYEMGKTVAGEEQIRTRKLTVKHDPGNFGKGFIVYGVQ</sequence>
<evidence type="ECO:0000313" key="2">
    <source>
        <dbReference type="EMBL" id="RAJ02276.1"/>
    </source>
</evidence>
<evidence type="ECO:0000313" key="3">
    <source>
        <dbReference type="Proteomes" id="UP000249547"/>
    </source>
</evidence>
<comment type="caution">
    <text evidence="2">The sequence shown here is derived from an EMBL/GenBank/DDBJ whole genome shotgun (WGS) entry which is preliminary data.</text>
</comment>
<reference evidence="2 3" key="1">
    <citation type="submission" date="2018-06" db="EMBL/GenBank/DDBJ databases">
        <title>Genomic Encyclopedia of Archaeal and Bacterial Type Strains, Phase II (KMG-II): from individual species to whole genera.</title>
        <authorList>
            <person name="Goeker M."/>
        </authorList>
    </citation>
    <scope>NUCLEOTIDE SEQUENCE [LARGE SCALE GENOMIC DNA]</scope>
    <source>
        <strain evidence="2 3">DSM 23857</strain>
    </source>
</reference>
<dbReference type="EMBL" id="QLLL01000006">
    <property type="protein sequence ID" value="RAJ02276.1"/>
    <property type="molecule type" value="Genomic_DNA"/>
</dbReference>
<gene>
    <name evidence="2" type="ORF">LX64_03285</name>
</gene>
<evidence type="ECO:0000256" key="1">
    <source>
        <dbReference type="SAM" id="SignalP"/>
    </source>
</evidence>
<dbReference type="PROSITE" id="PS51257">
    <property type="entry name" value="PROKAR_LIPOPROTEIN"/>
    <property type="match status" value="1"/>
</dbReference>
<dbReference type="OrthoDB" id="762500at2"/>
<evidence type="ECO:0008006" key="4">
    <source>
        <dbReference type="Google" id="ProtNLM"/>
    </source>
</evidence>
<proteinExistence type="predicted"/>
<accession>A0A327QCA0</accession>
<keyword evidence="3" id="KW-1185">Reference proteome</keyword>
<name>A0A327QCA0_9BACT</name>
<dbReference type="RefSeq" id="WP_111598722.1">
    <property type="nucleotide sequence ID" value="NZ_QLLL01000006.1"/>
</dbReference>
<dbReference type="Proteomes" id="UP000249547">
    <property type="component" value="Unassembled WGS sequence"/>
</dbReference>
<feature type="signal peptide" evidence="1">
    <location>
        <begin position="1"/>
        <end position="17"/>
    </location>
</feature>
<protein>
    <recommendedName>
        <fullName evidence="4">NigD-like protein</fullName>
    </recommendedName>
</protein>
<organism evidence="2 3">
    <name type="scientific">Chitinophaga skermanii</name>
    <dbReference type="NCBI Taxonomy" id="331697"/>
    <lineage>
        <taxon>Bacteria</taxon>
        <taxon>Pseudomonadati</taxon>
        <taxon>Bacteroidota</taxon>
        <taxon>Chitinophagia</taxon>
        <taxon>Chitinophagales</taxon>
        <taxon>Chitinophagaceae</taxon>
        <taxon>Chitinophaga</taxon>
    </lineage>
</organism>